<feature type="coiled-coil region" evidence="10">
    <location>
        <begin position="408"/>
        <end position="456"/>
    </location>
</feature>
<evidence type="ECO:0000256" key="12">
    <source>
        <dbReference type="SAM" id="Phobius"/>
    </source>
</evidence>
<evidence type="ECO:0000256" key="1">
    <source>
        <dbReference type="ARBA" id="ARBA00004409"/>
    </source>
</evidence>
<evidence type="ECO:0000256" key="4">
    <source>
        <dbReference type="ARBA" id="ARBA00022448"/>
    </source>
</evidence>
<organism evidence="15 16">
    <name type="scientific">Coemansia asiatica</name>
    <dbReference type="NCBI Taxonomy" id="1052880"/>
    <lineage>
        <taxon>Eukaryota</taxon>
        <taxon>Fungi</taxon>
        <taxon>Fungi incertae sedis</taxon>
        <taxon>Zoopagomycota</taxon>
        <taxon>Kickxellomycotina</taxon>
        <taxon>Kickxellomycetes</taxon>
        <taxon>Kickxellales</taxon>
        <taxon>Kickxellaceae</taxon>
        <taxon>Coemansia</taxon>
    </lineage>
</organism>
<dbReference type="Pfam" id="PF08172">
    <property type="entry name" value="CASP_C"/>
    <property type="match status" value="1"/>
</dbReference>
<feature type="region of interest" description="Disordered" evidence="11">
    <location>
        <begin position="457"/>
        <end position="480"/>
    </location>
</feature>
<dbReference type="Pfam" id="PF25398">
    <property type="entry name" value="CUX1_N"/>
    <property type="match status" value="1"/>
</dbReference>
<evidence type="ECO:0000259" key="13">
    <source>
        <dbReference type="Pfam" id="PF08172"/>
    </source>
</evidence>
<evidence type="ECO:0000256" key="5">
    <source>
        <dbReference type="ARBA" id="ARBA00022692"/>
    </source>
</evidence>
<sequence>MTSKIDDARLAGALEYWRGVNLVNMLQDLDAAGLEIVENQKTSLQQRRKLAEKTKEFRQVPDDQKATEFKPLLRLYQNEIDALTKRMKHAENSFLRVFQSLSTAPDPEPFISSLVEQRKLQAMAEDTKEENKKLRENLQKLSEDNAKLEEQGRENERLSKQVEMLQANMKEKVDELAGQREREIKEQTEDLIRHLKDREGDLQRQLSAANRALVQMQSTYESSESDRMLAKAEGADRELIGKLAELDIVQSDLEHANSRLADMQMQNAKLRSELALLADGAVDGSGGGGGGGVAEALAEYKRRVRDLDDETKRLFASLEKAEAQITLQDARMEQAVSAVERESMAKDEELQRLRNELKQRADYDEIKRDLDIMKSVEFSVSDWGLEDNAGENSNAGDESLEKLLVRRNKTLENKLTDSRNELERCLAEVRKQGERCEVMERKLKEKSVLAERLEADLLRMQPNNNGSRKEEDKQSEMNPAAAAAAASFSFSSLDNPGSGLLDIVTGQRDRFRQRNIELEDELREQTSSVNEMKRQVEQVKRDNLRLYEEIKYLRSYTSTMAAANASGGTGTGTGAPFAKDMLPPVTSKFSSSSSSSSLGGSRVQIDMDTGVAAKYKGMYEESLNPFNVFHRRETTRRVRSMGILDRLIYMVSSFVMGNRRARLAMLGYLALLHLLVFVTLYRSVLIADEDVQEPVAAPAN</sequence>
<evidence type="ECO:0000256" key="10">
    <source>
        <dbReference type="SAM" id="Coils"/>
    </source>
</evidence>
<keyword evidence="8 10" id="KW-0175">Coiled coil</keyword>
<feature type="coiled-coil region" evidence="10">
    <location>
        <begin position="304"/>
        <end position="356"/>
    </location>
</feature>
<proteinExistence type="inferred from homology"/>
<name>A0A9W7XH43_9FUNG</name>
<accession>A0A9W7XH43</accession>
<evidence type="ECO:0000256" key="11">
    <source>
        <dbReference type="SAM" id="MobiDB-lite"/>
    </source>
</evidence>
<keyword evidence="5 12" id="KW-0812">Transmembrane</keyword>
<feature type="coiled-coil region" evidence="10">
    <location>
        <begin position="501"/>
        <end position="549"/>
    </location>
</feature>
<keyword evidence="6 12" id="KW-1133">Transmembrane helix</keyword>
<dbReference type="EMBL" id="JANBOH010000294">
    <property type="protein sequence ID" value="KAJ1643123.1"/>
    <property type="molecule type" value="Genomic_DNA"/>
</dbReference>
<feature type="coiled-coil region" evidence="10">
    <location>
        <begin position="34"/>
        <end position="93"/>
    </location>
</feature>
<evidence type="ECO:0000259" key="14">
    <source>
        <dbReference type="Pfam" id="PF25398"/>
    </source>
</evidence>
<keyword evidence="9 12" id="KW-0472">Membrane</keyword>
<dbReference type="InterPro" id="IPR057476">
    <property type="entry name" value="Cux_N"/>
</dbReference>
<keyword evidence="4" id="KW-0813">Transport</keyword>
<evidence type="ECO:0000256" key="7">
    <source>
        <dbReference type="ARBA" id="ARBA00023034"/>
    </source>
</evidence>
<dbReference type="InterPro" id="IPR012955">
    <property type="entry name" value="CASP_C"/>
</dbReference>
<dbReference type="GO" id="GO:0006891">
    <property type="term" value="P:intra-Golgi vesicle-mediated transport"/>
    <property type="evidence" value="ECO:0007669"/>
    <property type="project" value="InterPro"/>
</dbReference>
<gene>
    <name evidence="15" type="ORF">LPJ64_005079</name>
</gene>
<evidence type="ECO:0000256" key="6">
    <source>
        <dbReference type="ARBA" id="ARBA00022989"/>
    </source>
</evidence>
<evidence type="ECO:0000313" key="15">
    <source>
        <dbReference type="EMBL" id="KAJ1643123.1"/>
    </source>
</evidence>
<feature type="domain" description="CASP C-terminal" evidence="13">
    <location>
        <begin position="436"/>
        <end position="684"/>
    </location>
</feature>
<keyword evidence="16" id="KW-1185">Reference proteome</keyword>
<dbReference type="Proteomes" id="UP001145021">
    <property type="component" value="Unassembled WGS sequence"/>
</dbReference>
<evidence type="ECO:0000256" key="3">
    <source>
        <dbReference type="ARBA" id="ARBA00018691"/>
    </source>
</evidence>
<feature type="coiled-coil region" evidence="10">
    <location>
        <begin position="246"/>
        <end position="273"/>
    </location>
</feature>
<feature type="domain" description="Cux N-terminal" evidence="14">
    <location>
        <begin position="9"/>
        <end position="118"/>
    </location>
</feature>
<comment type="subcellular location">
    <subcellularLocation>
        <location evidence="1">Golgi apparatus membrane</location>
        <topology evidence="1">Single-pass type IV membrane protein</topology>
    </subcellularLocation>
</comment>
<keyword evidence="7" id="KW-0333">Golgi apparatus</keyword>
<comment type="similarity">
    <text evidence="2">Belongs to the CASP family.</text>
</comment>
<dbReference type="GO" id="GO:0000139">
    <property type="term" value="C:Golgi membrane"/>
    <property type="evidence" value="ECO:0007669"/>
    <property type="project" value="UniProtKB-SubCell"/>
</dbReference>
<reference evidence="15" key="1">
    <citation type="submission" date="2022-07" db="EMBL/GenBank/DDBJ databases">
        <title>Phylogenomic reconstructions and comparative analyses of Kickxellomycotina fungi.</title>
        <authorList>
            <person name="Reynolds N.K."/>
            <person name="Stajich J.E."/>
            <person name="Barry K."/>
            <person name="Grigoriev I.V."/>
            <person name="Crous P."/>
            <person name="Smith M.E."/>
        </authorList>
    </citation>
    <scope>NUCLEOTIDE SEQUENCE</scope>
    <source>
        <strain evidence="15">NBRC 105413</strain>
    </source>
</reference>
<evidence type="ECO:0000313" key="16">
    <source>
        <dbReference type="Proteomes" id="UP001145021"/>
    </source>
</evidence>
<evidence type="ECO:0000256" key="9">
    <source>
        <dbReference type="ARBA" id="ARBA00023136"/>
    </source>
</evidence>
<feature type="coiled-coil region" evidence="10">
    <location>
        <begin position="117"/>
        <end position="212"/>
    </location>
</feature>
<dbReference type="AlphaFoldDB" id="A0A9W7XH43"/>
<feature type="transmembrane region" description="Helical" evidence="12">
    <location>
        <begin position="663"/>
        <end position="681"/>
    </location>
</feature>
<protein>
    <recommendedName>
        <fullName evidence="3">Protein CASP</fullName>
    </recommendedName>
</protein>
<comment type="caution">
    <text evidence="15">The sequence shown here is derived from an EMBL/GenBank/DDBJ whole genome shotgun (WGS) entry which is preliminary data.</text>
</comment>
<evidence type="ECO:0000256" key="2">
    <source>
        <dbReference type="ARBA" id="ARBA00006415"/>
    </source>
</evidence>
<evidence type="ECO:0000256" key="8">
    <source>
        <dbReference type="ARBA" id="ARBA00023054"/>
    </source>
</evidence>
<dbReference type="PANTHER" id="PTHR14043:SF2">
    <property type="entry name" value="HOMEOBOX PROTEIN CUT"/>
    <property type="match status" value="1"/>
</dbReference>
<dbReference type="PANTHER" id="PTHR14043">
    <property type="entry name" value="CCAAT DISPLACEMENT PROTEIN-RELATED"/>
    <property type="match status" value="1"/>
</dbReference>